<protein>
    <recommendedName>
        <fullName evidence="3">Glycerol dehydratase</fullName>
    </recommendedName>
</protein>
<comment type="caution">
    <text evidence="1">The sequence shown here is derived from an EMBL/GenBank/DDBJ whole genome shotgun (WGS) entry which is preliminary data.</text>
</comment>
<dbReference type="SUPFAM" id="SSF52968">
    <property type="entry name" value="B12-dependent dehydatase associated subunit"/>
    <property type="match status" value="1"/>
</dbReference>
<organism evidence="1 2">
    <name type="scientific">Thermohalobacter berrensis</name>
    <dbReference type="NCBI Taxonomy" id="99594"/>
    <lineage>
        <taxon>Bacteria</taxon>
        <taxon>Bacillati</taxon>
        <taxon>Bacillota</taxon>
        <taxon>Tissierellia</taxon>
        <taxon>Tissierellales</taxon>
        <taxon>Thermohalobacteraceae</taxon>
        <taxon>Thermohalobacter</taxon>
    </lineage>
</organism>
<accession>A0A419T5D9</accession>
<dbReference type="InterPro" id="IPR010254">
    <property type="entry name" value="B12-dep_deHydtase_bsu"/>
</dbReference>
<dbReference type="AlphaFoldDB" id="A0A419T5D9"/>
<dbReference type="Pfam" id="PF02288">
    <property type="entry name" value="Dehydratase_MU"/>
    <property type="match status" value="1"/>
</dbReference>
<dbReference type="Proteomes" id="UP000284177">
    <property type="component" value="Unassembled WGS sequence"/>
</dbReference>
<dbReference type="InterPro" id="IPR003208">
    <property type="entry name" value="Dehydtase/Dehydtase_re"/>
</dbReference>
<dbReference type="PIRSF" id="PIRSF011503">
    <property type="entry name" value="DdrB_PduH"/>
    <property type="match status" value="1"/>
</dbReference>
<dbReference type="InterPro" id="IPR009192">
    <property type="entry name" value="Diol/glycerol_deHydtase_re_ssu"/>
</dbReference>
<proteinExistence type="predicted"/>
<dbReference type="Gene3D" id="3.40.50.10150">
    <property type="entry name" value="B12-dependent dehydatase associated subunit"/>
    <property type="match status" value="1"/>
</dbReference>
<keyword evidence="2" id="KW-1185">Reference proteome</keyword>
<dbReference type="RefSeq" id="WP_120168286.1">
    <property type="nucleotide sequence ID" value="NZ_MCIB01000009.1"/>
</dbReference>
<dbReference type="EMBL" id="MCIB01000009">
    <property type="protein sequence ID" value="RKD32754.1"/>
    <property type="molecule type" value="Genomic_DNA"/>
</dbReference>
<reference evidence="1 2" key="1">
    <citation type="submission" date="2016-08" db="EMBL/GenBank/DDBJ databases">
        <title>Novel Firmicutes and Novel Genomes.</title>
        <authorList>
            <person name="Poppleton D.I."/>
            <person name="Gribaldo S."/>
        </authorList>
    </citation>
    <scope>NUCLEOTIDE SEQUENCE [LARGE SCALE GENOMIC DNA]</scope>
    <source>
        <strain evidence="1 2">CTT3</strain>
    </source>
</reference>
<evidence type="ECO:0008006" key="3">
    <source>
        <dbReference type="Google" id="ProtNLM"/>
    </source>
</evidence>
<dbReference type="OrthoDB" id="308037at2"/>
<evidence type="ECO:0000313" key="2">
    <source>
        <dbReference type="Proteomes" id="UP000284177"/>
    </source>
</evidence>
<gene>
    <name evidence="1" type="ORF">BET03_10500</name>
</gene>
<name>A0A419T5D9_9FIRM</name>
<evidence type="ECO:0000313" key="1">
    <source>
        <dbReference type="EMBL" id="RKD32754.1"/>
    </source>
</evidence>
<sequence length="117" mass="13008">MTKNKVCINIYYSTKLNNILKFQQLLLGIEEEGIPYKIVKKSETSAVKLGYEACISSQLNVGIGIGCDEKVVVHYAKLPLKKPLFNIDTKDNINILRILGSNAARLVKGVPFKVLKS</sequence>